<comment type="caution">
    <text evidence="3">The sequence shown here is derived from an EMBL/GenBank/DDBJ whole genome shotgun (WGS) entry which is preliminary data.</text>
</comment>
<dbReference type="AlphaFoldDB" id="A0A8S1SZW7"/>
<protein>
    <recommendedName>
        <fullName evidence="2">UBC core domain-containing protein</fullName>
    </recommendedName>
</protein>
<organism evidence="3 4">
    <name type="scientific">Paramecium pentaurelia</name>
    <dbReference type="NCBI Taxonomy" id="43138"/>
    <lineage>
        <taxon>Eukaryota</taxon>
        <taxon>Sar</taxon>
        <taxon>Alveolata</taxon>
        <taxon>Ciliophora</taxon>
        <taxon>Intramacronucleata</taxon>
        <taxon>Oligohymenophorea</taxon>
        <taxon>Peniculida</taxon>
        <taxon>Parameciidae</taxon>
        <taxon>Paramecium</taxon>
    </lineage>
</organism>
<dbReference type="Pfam" id="PF00179">
    <property type="entry name" value="UQ_con"/>
    <property type="match status" value="1"/>
</dbReference>
<evidence type="ECO:0000256" key="1">
    <source>
        <dbReference type="SAM" id="MobiDB-lite"/>
    </source>
</evidence>
<dbReference type="PROSITE" id="PS50127">
    <property type="entry name" value="UBC_2"/>
    <property type="match status" value="1"/>
</dbReference>
<evidence type="ECO:0000259" key="2">
    <source>
        <dbReference type="PROSITE" id="PS50127"/>
    </source>
</evidence>
<proteinExistence type="predicted"/>
<dbReference type="SMART" id="SM00212">
    <property type="entry name" value="UBCc"/>
    <property type="match status" value="1"/>
</dbReference>
<dbReference type="CDD" id="cd23794">
    <property type="entry name" value="UBCc_UBE2F_UBE2M"/>
    <property type="match status" value="1"/>
</dbReference>
<evidence type="ECO:0000313" key="4">
    <source>
        <dbReference type="Proteomes" id="UP000689195"/>
    </source>
</evidence>
<reference evidence="3" key="1">
    <citation type="submission" date="2021-01" db="EMBL/GenBank/DDBJ databases">
        <authorList>
            <consortium name="Genoscope - CEA"/>
            <person name="William W."/>
        </authorList>
    </citation>
    <scope>NUCLEOTIDE SEQUENCE</scope>
</reference>
<feature type="domain" description="UBC core" evidence="2">
    <location>
        <begin position="16"/>
        <end position="171"/>
    </location>
</feature>
<dbReference type="EMBL" id="CAJJDO010000013">
    <property type="protein sequence ID" value="CAD8144264.1"/>
    <property type="molecule type" value="Genomic_DNA"/>
</dbReference>
<keyword evidence="4" id="KW-1185">Reference proteome</keyword>
<gene>
    <name evidence="3" type="ORF">PPENT_87.1.T0130141</name>
</gene>
<name>A0A8S1SZW7_9CILI</name>
<dbReference type="PANTHER" id="PTHR24067">
    <property type="entry name" value="UBIQUITIN-CONJUGATING ENZYME E2"/>
    <property type="match status" value="1"/>
</dbReference>
<dbReference type="InterPro" id="IPR000608">
    <property type="entry name" value="UBC"/>
</dbReference>
<dbReference type="InterPro" id="IPR050113">
    <property type="entry name" value="Ub_conjugating_enzyme"/>
</dbReference>
<dbReference type="OrthoDB" id="304907at2759"/>
<accession>A0A8S1SZW7</accession>
<feature type="compositionally biased region" description="Polar residues" evidence="1">
    <location>
        <begin position="9"/>
        <end position="23"/>
    </location>
</feature>
<feature type="region of interest" description="Disordered" evidence="1">
    <location>
        <begin position="1"/>
        <end position="23"/>
    </location>
</feature>
<dbReference type="Proteomes" id="UP000689195">
    <property type="component" value="Unassembled WGS sequence"/>
</dbReference>
<sequence>MLLFEQKSQRNSNEQQSLRRLQNDMQDEKLKQLNDDTCEITFKMLSGILQILMSPKIGPYKQNNFLFFLDFRINYPYSPPKIKVESDITHPNIDKRTQLFYLQLLEPYYWRPIYDLTDIIKAMRQTLVYIDFTNIPNETNCLLIAEKILQQNQTQDEFELDFIHFEISENFKINFELNSNQVFDEDNVLQKDQQKYSNFSQEPKTINLIKTQRHGQNQRMVCIKLKI</sequence>
<evidence type="ECO:0000313" key="3">
    <source>
        <dbReference type="EMBL" id="CAD8144264.1"/>
    </source>
</evidence>